<evidence type="ECO:0000259" key="1">
    <source>
        <dbReference type="Pfam" id="PF03372"/>
    </source>
</evidence>
<dbReference type="PANTHER" id="PTHR33710">
    <property type="entry name" value="BNAC02G09200D PROTEIN"/>
    <property type="match status" value="1"/>
</dbReference>
<dbReference type="Pfam" id="PF03372">
    <property type="entry name" value="Exo_endo_phos"/>
    <property type="match status" value="1"/>
</dbReference>
<proteinExistence type="predicted"/>
<dbReference type="InterPro" id="IPR005135">
    <property type="entry name" value="Endo/exonuclease/phosphatase"/>
</dbReference>
<sequence length="242" mass="28070">MKHLAWNCRGLGNPWTVHELHLLVKEKSLDVIFLSETKCRRERIEKIRDRIKFECSFSVDSLGKSGGLAFLWKEGVEAKLDSYSQHHISLLINASNSSFKRTLTGFYGQPITAKRNESWDLLRLIHSRIQTPWLCMGDFNEIMYQEEQFGSNTRPFKQMEEFRLALFDCGLMDIGYIGSIFTWCNRREGSELTKSRLDRALINEDWANLFDVNQAYVLPVQCSDHNPLVIQCVNSTQEEAPK</sequence>
<dbReference type="PANTHER" id="PTHR33710:SF77">
    <property type="entry name" value="DNASE I-LIKE SUPERFAMILY PROTEIN"/>
    <property type="match status" value="1"/>
</dbReference>
<reference evidence="2" key="1">
    <citation type="submission" date="2020-12" db="EMBL/GenBank/DDBJ databases">
        <title>WGS assembly of Carya illinoinensis cv. Pawnee.</title>
        <authorList>
            <person name="Platts A."/>
            <person name="Shu S."/>
            <person name="Wright S."/>
            <person name="Barry K."/>
            <person name="Edger P."/>
            <person name="Pires J.C."/>
            <person name="Schmutz J."/>
        </authorList>
    </citation>
    <scope>NUCLEOTIDE SEQUENCE</scope>
    <source>
        <tissue evidence="2">Leaf</tissue>
    </source>
</reference>
<feature type="domain" description="Endonuclease/exonuclease/phosphatase" evidence="1">
    <location>
        <begin position="5"/>
        <end position="225"/>
    </location>
</feature>
<keyword evidence="3" id="KW-1185">Reference proteome</keyword>
<dbReference type="EMBL" id="CM031809">
    <property type="protein sequence ID" value="KAG6667377.1"/>
    <property type="molecule type" value="Genomic_DNA"/>
</dbReference>
<accession>A0A8T1RJU4</accession>
<name>A0A8T1RJU4_CARIL</name>
<protein>
    <recommendedName>
        <fullName evidence="1">Endonuclease/exonuclease/phosphatase domain-containing protein</fullName>
    </recommendedName>
</protein>
<comment type="caution">
    <text evidence="2">The sequence shown here is derived from an EMBL/GenBank/DDBJ whole genome shotgun (WGS) entry which is preliminary data.</text>
</comment>
<organism evidence="2 3">
    <name type="scientific">Carya illinoinensis</name>
    <name type="common">Pecan</name>
    <dbReference type="NCBI Taxonomy" id="32201"/>
    <lineage>
        <taxon>Eukaryota</taxon>
        <taxon>Viridiplantae</taxon>
        <taxon>Streptophyta</taxon>
        <taxon>Embryophyta</taxon>
        <taxon>Tracheophyta</taxon>
        <taxon>Spermatophyta</taxon>
        <taxon>Magnoliopsida</taxon>
        <taxon>eudicotyledons</taxon>
        <taxon>Gunneridae</taxon>
        <taxon>Pentapetalae</taxon>
        <taxon>rosids</taxon>
        <taxon>fabids</taxon>
        <taxon>Fagales</taxon>
        <taxon>Juglandaceae</taxon>
        <taxon>Carya</taxon>
    </lineage>
</organism>
<gene>
    <name evidence="2" type="ORF">CIPAW_01G096500</name>
</gene>
<dbReference type="GO" id="GO:0003824">
    <property type="term" value="F:catalytic activity"/>
    <property type="evidence" value="ECO:0007669"/>
    <property type="project" value="InterPro"/>
</dbReference>
<dbReference type="AlphaFoldDB" id="A0A8T1RJU4"/>
<evidence type="ECO:0000313" key="2">
    <source>
        <dbReference type="EMBL" id="KAG6667377.1"/>
    </source>
</evidence>
<evidence type="ECO:0000313" key="3">
    <source>
        <dbReference type="Proteomes" id="UP000811609"/>
    </source>
</evidence>
<dbReference type="Proteomes" id="UP000811609">
    <property type="component" value="Chromosome 1"/>
</dbReference>